<accession>A0A5A9ZHK0</accession>
<organism evidence="2 3">
    <name type="scientific">Aquicoccus porphyridii</name>
    <dbReference type="NCBI Taxonomy" id="1852029"/>
    <lineage>
        <taxon>Bacteria</taxon>
        <taxon>Pseudomonadati</taxon>
        <taxon>Pseudomonadota</taxon>
        <taxon>Alphaproteobacteria</taxon>
        <taxon>Rhodobacterales</taxon>
        <taxon>Paracoccaceae</taxon>
        <taxon>Aquicoccus</taxon>
    </lineage>
</organism>
<dbReference type="EMBL" id="VINQ01000004">
    <property type="protein sequence ID" value="KAA0916728.1"/>
    <property type="molecule type" value="Genomic_DNA"/>
</dbReference>
<dbReference type="RefSeq" id="WP_111365400.1">
    <property type="nucleotide sequence ID" value="NZ_JASHJG010000011.1"/>
</dbReference>
<dbReference type="Proteomes" id="UP000325291">
    <property type="component" value="Unassembled WGS sequence"/>
</dbReference>
<evidence type="ECO:0000256" key="1">
    <source>
        <dbReference type="SAM" id="SignalP"/>
    </source>
</evidence>
<evidence type="ECO:0000313" key="2">
    <source>
        <dbReference type="EMBL" id="KAA0916728.1"/>
    </source>
</evidence>
<protein>
    <submittedName>
        <fullName evidence="2">Uncharacterized protein</fullName>
    </submittedName>
</protein>
<feature type="chain" id="PRO_5022737871" evidence="1">
    <location>
        <begin position="20"/>
        <end position="100"/>
    </location>
</feature>
<feature type="signal peptide" evidence="1">
    <location>
        <begin position="1"/>
        <end position="19"/>
    </location>
</feature>
<comment type="caution">
    <text evidence="2">The sequence shown here is derived from an EMBL/GenBank/DDBJ whole genome shotgun (WGS) entry which is preliminary data.</text>
</comment>
<reference evidence="2 3" key="1">
    <citation type="submission" date="2019-07" db="EMBL/GenBank/DDBJ databases">
        <title>Aquicoccus porphyridii gen. nov., sp. nov., isolated from a small marine red alga, Porphyridium marinum.</title>
        <authorList>
            <person name="Liu L."/>
        </authorList>
    </citation>
    <scope>NUCLEOTIDE SEQUENCE [LARGE SCALE GENOMIC DNA]</scope>
    <source>
        <strain evidence="2 3">L1 8-17</strain>
    </source>
</reference>
<keyword evidence="3" id="KW-1185">Reference proteome</keyword>
<keyword evidence="1" id="KW-0732">Signal</keyword>
<sequence>MRSIFAAILMLSIATPALAETAKERAARCAAQSEIIVQAVEMRQKRRSEARAKKTILETTDDRLAPSVPLLVGFVYTLHRSDLKRDVRGSFLEQCNAYKP</sequence>
<dbReference type="AlphaFoldDB" id="A0A5A9ZHK0"/>
<evidence type="ECO:0000313" key="3">
    <source>
        <dbReference type="Proteomes" id="UP000325291"/>
    </source>
</evidence>
<name>A0A5A9ZHK0_9RHOB</name>
<proteinExistence type="predicted"/>
<gene>
    <name evidence="2" type="ORF">FLO80_07860</name>
</gene>